<evidence type="ECO:0000256" key="1">
    <source>
        <dbReference type="ARBA" id="ARBA00001974"/>
    </source>
</evidence>
<dbReference type="PRINTS" id="PR00411">
    <property type="entry name" value="PNDRDTASEI"/>
</dbReference>
<dbReference type="STRING" id="37658.SAMN05661086_02911"/>
<dbReference type="Gene3D" id="2.40.30.10">
    <property type="entry name" value="Translation factors"/>
    <property type="match status" value="1"/>
</dbReference>
<dbReference type="InterPro" id="IPR057661">
    <property type="entry name" value="RsdA/BaiN/AoA(So)_Rossmann"/>
</dbReference>
<dbReference type="Gene3D" id="3.50.50.60">
    <property type="entry name" value="FAD/NAD(P)-binding domain"/>
    <property type="match status" value="1"/>
</dbReference>
<dbReference type="EMBL" id="FOYZ01000011">
    <property type="protein sequence ID" value="SFR96287.1"/>
    <property type="molecule type" value="Genomic_DNA"/>
</dbReference>
<evidence type="ECO:0000256" key="2">
    <source>
        <dbReference type="ARBA" id="ARBA00022630"/>
    </source>
</evidence>
<evidence type="ECO:0008006" key="8">
    <source>
        <dbReference type="Google" id="ProtNLM"/>
    </source>
</evidence>
<name>A0A1I6KYM3_9FIRM</name>
<accession>A0A1I6KYM3</accession>
<gene>
    <name evidence="6" type="ORF">SAMN05661086_02911</name>
</gene>
<dbReference type="SUPFAM" id="SSF51905">
    <property type="entry name" value="FAD/NAD(P)-binding domain"/>
    <property type="match status" value="1"/>
</dbReference>
<keyword evidence="2" id="KW-0285">Flavoprotein</keyword>
<evidence type="ECO:0000256" key="3">
    <source>
        <dbReference type="ARBA" id="ARBA00022827"/>
    </source>
</evidence>
<comment type="cofactor">
    <cofactor evidence="1">
        <name>FAD</name>
        <dbReference type="ChEBI" id="CHEBI:57692"/>
    </cofactor>
</comment>
<dbReference type="PANTHER" id="PTHR42887">
    <property type="entry name" value="OS12G0638800 PROTEIN"/>
    <property type="match status" value="1"/>
</dbReference>
<dbReference type="SUPFAM" id="SSF160996">
    <property type="entry name" value="HI0933 insert domain-like"/>
    <property type="match status" value="1"/>
</dbReference>
<organism evidence="6 7">
    <name type="scientific">Anaeromicropila populeti</name>
    <dbReference type="NCBI Taxonomy" id="37658"/>
    <lineage>
        <taxon>Bacteria</taxon>
        <taxon>Bacillati</taxon>
        <taxon>Bacillota</taxon>
        <taxon>Clostridia</taxon>
        <taxon>Lachnospirales</taxon>
        <taxon>Lachnospiraceae</taxon>
        <taxon>Anaeromicropila</taxon>
    </lineage>
</organism>
<sequence length="407" mass="44836">MDAEIIIIGGGASGLMAAIAAGRKGKKVILIEQKDRIGKKILATGNGKCNFSNTYQDSRCYRSDNSSFPIKVLERFGVDETVSWFENLGILVKERNGYLYPNSLQASSILDVLRLETARLGIKVYCEERVTKIKEYNQGFRVFLRRREITGKKIILAAGGKASPQHGSDGSGYLLAESLGHHIIPTVPALTGLKVKEGFCGKMAGVRTEAAVSLFIEDKLVSKDIGELQLTGYGISGIPVFQVSRYAGKGLLEKKKVTAQIDFFPDRKEEDIWRKLQQNIKAHPDDFAEDMLTGIMNKKIYLVLMKEAGIKANAVVKSVPTDKWRKLSAYMKGLSLHIIDSNGFETAQVTAGGVDTREINERTMESKLKKNLYMIGELLDVDGICGGYNLQWAWSTGFIAGNHAGTD</sequence>
<dbReference type="InterPro" id="IPR023166">
    <property type="entry name" value="BaiN-like_dom_sf"/>
</dbReference>
<dbReference type="InterPro" id="IPR004792">
    <property type="entry name" value="BaiN-like"/>
</dbReference>
<dbReference type="NCBIfam" id="TIGR00275">
    <property type="entry name" value="aminoacetone oxidase family FAD-binding enzyme"/>
    <property type="match status" value="1"/>
</dbReference>
<dbReference type="PANTHER" id="PTHR42887:SF2">
    <property type="entry name" value="OS12G0638800 PROTEIN"/>
    <property type="match status" value="1"/>
</dbReference>
<dbReference type="AlphaFoldDB" id="A0A1I6KYM3"/>
<dbReference type="Gene3D" id="1.10.8.260">
    <property type="entry name" value="HI0933 insert domain-like"/>
    <property type="match status" value="1"/>
</dbReference>
<dbReference type="Proteomes" id="UP000199659">
    <property type="component" value="Unassembled WGS sequence"/>
</dbReference>
<proteinExistence type="predicted"/>
<evidence type="ECO:0000259" key="4">
    <source>
        <dbReference type="Pfam" id="PF03486"/>
    </source>
</evidence>
<feature type="domain" description="RsdA/BaiN/AoA(So)-like insert" evidence="5">
    <location>
        <begin position="187"/>
        <end position="349"/>
    </location>
</feature>
<feature type="domain" description="RsdA/BaiN/AoA(So)-like Rossmann fold-like" evidence="4">
    <location>
        <begin position="4"/>
        <end position="402"/>
    </location>
</feature>
<evidence type="ECO:0000259" key="5">
    <source>
        <dbReference type="Pfam" id="PF22780"/>
    </source>
</evidence>
<dbReference type="InterPro" id="IPR055178">
    <property type="entry name" value="RsdA/BaiN/AoA(So)-like_dom"/>
</dbReference>
<keyword evidence="7" id="KW-1185">Reference proteome</keyword>
<evidence type="ECO:0000313" key="6">
    <source>
        <dbReference type="EMBL" id="SFR96287.1"/>
    </source>
</evidence>
<evidence type="ECO:0000313" key="7">
    <source>
        <dbReference type="Proteomes" id="UP000199659"/>
    </source>
</evidence>
<keyword evidence="3" id="KW-0274">FAD</keyword>
<dbReference type="OrthoDB" id="9773233at2"/>
<dbReference type="Pfam" id="PF22780">
    <property type="entry name" value="HI0933_like_1st"/>
    <property type="match status" value="1"/>
</dbReference>
<protein>
    <recommendedName>
        <fullName evidence="8">Flavoprotein, HI0933 family</fullName>
    </recommendedName>
</protein>
<reference evidence="6 7" key="1">
    <citation type="submission" date="2016-10" db="EMBL/GenBank/DDBJ databases">
        <authorList>
            <person name="de Groot N.N."/>
        </authorList>
    </citation>
    <scope>NUCLEOTIDE SEQUENCE [LARGE SCALE GENOMIC DNA]</scope>
    <source>
        <strain evidence="6 7">743A</strain>
    </source>
</reference>
<dbReference type="InterPro" id="IPR036188">
    <property type="entry name" value="FAD/NAD-bd_sf"/>
</dbReference>
<dbReference type="PRINTS" id="PR00368">
    <property type="entry name" value="FADPNR"/>
</dbReference>
<dbReference type="Pfam" id="PF03486">
    <property type="entry name" value="HI0933_like"/>
    <property type="match status" value="1"/>
</dbReference>